<gene>
    <name evidence="3" type="ORF">GCM10007112_25130</name>
    <name evidence="2" type="ORF">Vsou_21810</name>
</gene>
<organism evidence="3 4">
    <name type="scientific">Vulcanisaeta souniana JCM 11219</name>
    <dbReference type="NCBI Taxonomy" id="1293586"/>
    <lineage>
        <taxon>Archaea</taxon>
        <taxon>Thermoproteota</taxon>
        <taxon>Thermoprotei</taxon>
        <taxon>Thermoproteales</taxon>
        <taxon>Thermoproteaceae</taxon>
        <taxon>Vulcanisaeta</taxon>
    </lineage>
</organism>
<reference evidence="3" key="1">
    <citation type="journal article" date="2014" name="Int. J. Syst. Evol. Microbiol.">
        <title>Complete genome sequence of Corynebacterium casei LMG S-19264T (=DSM 44701T), isolated from a smear-ripened cheese.</title>
        <authorList>
            <consortium name="US DOE Joint Genome Institute (JGI-PGF)"/>
            <person name="Walter F."/>
            <person name="Albersmeier A."/>
            <person name="Kalinowski J."/>
            <person name="Ruckert C."/>
        </authorList>
    </citation>
    <scope>NUCLEOTIDE SEQUENCE</scope>
    <source>
        <strain evidence="3">JCM 11219</strain>
    </source>
</reference>
<dbReference type="SUPFAM" id="SSF46785">
    <property type="entry name" value="Winged helix' DNA-binding domain"/>
    <property type="match status" value="1"/>
</dbReference>
<dbReference type="Gene3D" id="1.10.10.10">
    <property type="entry name" value="Winged helix-like DNA-binding domain superfamily/Winged helix DNA-binding domain"/>
    <property type="match status" value="1"/>
</dbReference>
<evidence type="ECO:0000313" key="2">
    <source>
        <dbReference type="EMBL" id="BDR93088.1"/>
    </source>
</evidence>
<keyword evidence="5" id="KW-1185">Reference proteome</keyword>
<dbReference type="OrthoDB" id="35765at2157"/>
<reference evidence="5" key="3">
    <citation type="submission" date="2022-09" db="EMBL/GenBank/DDBJ databases">
        <title>Complete genome sequence of Vulcanisaeta souniana.</title>
        <authorList>
            <person name="Kato S."/>
            <person name="Itoh T."/>
            <person name="Ohkuma M."/>
        </authorList>
    </citation>
    <scope>NUCLEOTIDE SEQUENCE [LARGE SCALE GENOMIC DNA]</scope>
    <source>
        <strain evidence="5">JCM 11219</strain>
    </source>
</reference>
<evidence type="ECO:0000313" key="4">
    <source>
        <dbReference type="Proteomes" id="UP000657075"/>
    </source>
</evidence>
<dbReference type="InterPro" id="IPR036390">
    <property type="entry name" value="WH_DNA-bd_sf"/>
</dbReference>
<dbReference type="InterPro" id="IPR036388">
    <property type="entry name" value="WH-like_DNA-bd_sf"/>
</dbReference>
<name>A0A830E543_9CREN</name>
<reference evidence="2" key="4">
    <citation type="journal article" date="2023" name="Microbiol. Resour. Announc.">
        <title>Complete Genome Sequence of Vulcanisaeta souniana Strain IC-059, a Hyperthermophilic Archaeon Isolated from Hot Spring Water in Japan.</title>
        <authorList>
            <person name="Kato S."/>
            <person name="Itoh T."/>
            <person name="Wu L."/>
            <person name="Ma J."/>
            <person name="Ohkuma M."/>
        </authorList>
    </citation>
    <scope>NUCLEOTIDE SEQUENCE</scope>
    <source>
        <strain evidence="2">JCM 11219</strain>
    </source>
</reference>
<sequence>MLKTYKSLSGNATYLMVEYEKDLRKILIWLLGGSRGGLMRLKILLILKKKPMNPNQLAKALNVNYRTIMYHLELLERYELVSRLDIGYGAPYFISDKLEKKWDLIREVMRIMGINEKEEIEGGDEP</sequence>
<accession>A0A830E543</accession>
<proteinExistence type="predicted"/>
<dbReference type="InterPro" id="IPR001845">
    <property type="entry name" value="HTH_ArsR_DNA-bd_dom"/>
</dbReference>
<dbReference type="Proteomes" id="UP001060771">
    <property type="component" value="Chromosome"/>
</dbReference>
<evidence type="ECO:0000313" key="5">
    <source>
        <dbReference type="Proteomes" id="UP001060771"/>
    </source>
</evidence>
<dbReference type="EMBL" id="AP026830">
    <property type="protein sequence ID" value="BDR93088.1"/>
    <property type="molecule type" value="Genomic_DNA"/>
</dbReference>
<dbReference type="PANTHER" id="PTHR38600">
    <property type="entry name" value="TRANSCRIPTIONAL REGULATORY PROTEIN"/>
    <property type="match status" value="1"/>
</dbReference>
<dbReference type="Proteomes" id="UP000657075">
    <property type="component" value="Unassembled WGS sequence"/>
</dbReference>
<dbReference type="Pfam" id="PF01022">
    <property type="entry name" value="HTH_5"/>
    <property type="match status" value="1"/>
</dbReference>
<evidence type="ECO:0000259" key="1">
    <source>
        <dbReference type="Pfam" id="PF01022"/>
    </source>
</evidence>
<dbReference type="GO" id="GO:0003700">
    <property type="term" value="F:DNA-binding transcription factor activity"/>
    <property type="evidence" value="ECO:0007669"/>
    <property type="project" value="InterPro"/>
</dbReference>
<dbReference type="EMBL" id="BMNM01000017">
    <property type="protein sequence ID" value="GGI87187.1"/>
    <property type="molecule type" value="Genomic_DNA"/>
</dbReference>
<protein>
    <recommendedName>
        <fullName evidence="1">HTH arsR-type domain-containing protein</fullName>
    </recommendedName>
</protein>
<feature type="domain" description="HTH arsR-type" evidence="1">
    <location>
        <begin position="40"/>
        <end position="82"/>
    </location>
</feature>
<evidence type="ECO:0000313" key="3">
    <source>
        <dbReference type="EMBL" id="GGI87187.1"/>
    </source>
</evidence>
<reference evidence="3" key="2">
    <citation type="submission" date="2020-09" db="EMBL/GenBank/DDBJ databases">
        <authorList>
            <person name="Sun Q."/>
            <person name="Ohkuma M."/>
        </authorList>
    </citation>
    <scope>NUCLEOTIDE SEQUENCE</scope>
    <source>
        <strain evidence="3">JCM 11219</strain>
    </source>
</reference>
<dbReference type="AlphaFoldDB" id="A0A830E543"/>
<dbReference type="PANTHER" id="PTHR38600:SF1">
    <property type="entry name" value="TRANSCRIPTIONAL REGULATORY PROTEIN"/>
    <property type="match status" value="1"/>
</dbReference>